<keyword evidence="1" id="KW-0597">Phosphoprotein</keyword>
<dbReference type="Gene3D" id="3.30.70.330">
    <property type="match status" value="3"/>
</dbReference>
<accession>A0A0X3NQD0</accession>
<dbReference type="InterPro" id="IPR035979">
    <property type="entry name" value="RBD_domain_sf"/>
</dbReference>
<feature type="compositionally biased region" description="Basic residues" evidence="5">
    <location>
        <begin position="24"/>
        <end position="44"/>
    </location>
</feature>
<gene>
    <name evidence="7" type="primary">RBM39</name>
    <name evidence="7" type="ORF">TR164334</name>
</gene>
<dbReference type="Pfam" id="PF15519">
    <property type="entry name" value="RBM39linker"/>
    <property type="match status" value="1"/>
</dbReference>
<reference evidence="7" key="1">
    <citation type="submission" date="2016-01" db="EMBL/GenBank/DDBJ databases">
        <title>Reference transcriptome for the parasite Schistocephalus solidus: insights into the molecular evolution of parasitism.</title>
        <authorList>
            <person name="Hebert F.O."/>
            <person name="Grambauer S."/>
            <person name="Barber I."/>
            <person name="Landry C.R."/>
            <person name="Aubin-Horth N."/>
        </authorList>
    </citation>
    <scope>NUCLEOTIDE SEQUENCE</scope>
</reference>
<evidence type="ECO:0000256" key="4">
    <source>
        <dbReference type="PROSITE-ProRule" id="PRU00176"/>
    </source>
</evidence>
<dbReference type="InterPro" id="IPR012677">
    <property type="entry name" value="Nucleotide-bd_a/b_plait_sf"/>
</dbReference>
<keyword evidence="2" id="KW-0677">Repeat</keyword>
<dbReference type="InterPro" id="IPR003954">
    <property type="entry name" value="RRM_euk-type"/>
</dbReference>
<evidence type="ECO:0000313" key="7">
    <source>
        <dbReference type="EMBL" id="JAP41613.1"/>
    </source>
</evidence>
<feature type="compositionally biased region" description="Low complexity" evidence="5">
    <location>
        <begin position="217"/>
        <end position="227"/>
    </location>
</feature>
<dbReference type="SUPFAM" id="SSF54928">
    <property type="entry name" value="RNA-binding domain, RBD"/>
    <property type="match status" value="2"/>
</dbReference>
<feature type="compositionally biased region" description="Basic and acidic residues" evidence="5">
    <location>
        <begin position="45"/>
        <end position="131"/>
    </location>
</feature>
<feature type="region of interest" description="Disordered" evidence="5">
    <location>
        <begin position="1"/>
        <end position="131"/>
    </location>
</feature>
<dbReference type="CDD" id="cd12285">
    <property type="entry name" value="RRM3_RBM39_like"/>
    <property type="match status" value="1"/>
</dbReference>
<evidence type="ECO:0000256" key="3">
    <source>
        <dbReference type="ARBA" id="ARBA00022884"/>
    </source>
</evidence>
<organism evidence="7">
    <name type="scientific">Schistocephalus solidus</name>
    <name type="common">Tapeworm</name>
    <dbReference type="NCBI Taxonomy" id="70667"/>
    <lineage>
        <taxon>Eukaryota</taxon>
        <taxon>Metazoa</taxon>
        <taxon>Spiralia</taxon>
        <taxon>Lophotrochozoa</taxon>
        <taxon>Platyhelminthes</taxon>
        <taxon>Cestoda</taxon>
        <taxon>Eucestoda</taxon>
        <taxon>Diphyllobothriidea</taxon>
        <taxon>Diphyllobothriidae</taxon>
        <taxon>Schistocephalus</taxon>
    </lineage>
</organism>
<dbReference type="GO" id="GO:0005634">
    <property type="term" value="C:nucleus"/>
    <property type="evidence" value="ECO:0007669"/>
    <property type="project" value="InterPro"/>
</dbReference>
<dbReference type="InterPro" id="IPR000504">
    <property type="entry name" value="RRM_dom"/>
</dbReference>
<dbReference type="PANTHER" id="PTHR48036">
    <property type="entry name" value="SPLICING FACTOR (PAD-1), PUTATIVE (AFU_ORTHOLOGUE AFUA_1G15810)-RELATED"/>
    <property type="match status" value="1"/>
</dbReference>
<keyword evidence="3 4" id="KW-0694">RNA-binding</keyword>
<proteinExistence type="predicted"/>
<dbReference type="PROSITE" id="PS50102">
    <property type="entry name" value="RRM"/>
    <property type="match status" value="2"/>
</dbReference>
<dbReference type="CDD" id="cd12284">
    <property type="entry name" value="RRM2_RBM23_RBM39"/>
    <property type="match status" value="1"/>
</dbReference>
<dbReference type="AlphaFoldDB" id="A0A0X3NQD0"/>
<protein>
    <submittedName>
        <fullName evidence="7">RNA-binding protein 39</fullName>
    </submittedName>
</protein>
<dbReference type="Pfam" id="PF00076">
    <property type="entry name" value="RRM_1"/>
    <property type="match status" value="2"/>
</dbReference>
<feature type="domain" description="RRM" evidence="6">
    <location>
        <begin position="135"/>
        <end position="212"/>
    </location>
</feature>
<evidence type="ECO:0000259" key="6">
    <source>
        <dbReference type="PROSITE" id="PS50102"/>
    </source>
</evidence>
<evidence type="ECO:0000256" key="5">
    <source>
        <dbReference type="SAM" id="MobiDB-lite"/>
    </source>
</evidence>
<dbReference type="InterPro" id="IPR029123">
    <property type="entry name" value="RBM39_linker"/>
</dbReference>
<feature type="region of interest" description="Disordered" evidence="5">
    <location>
        <begin position="211"/>
        <end position="235"/>
    </location>
</feature>
<evidence type="ECO:0000256" key="1">
    <source>
        <dbReference type="ARBA" id="ARBA00022553"/>
    </source>
</evidence>
<dbReference type="SMART" id="SM00361">
    <property type="entry name" value="RRM_1"/>
    <property type="match status" value="3"/>
</dbReference>
<dbReference type="CDD" id="cd12283">
    <property type="entry name" value="RRM1_RBM39_like"/>
    <property type="match status" value="1"/>
</dbReference>
<dbReference type="GO" id="GO:0006397">
    <property type="term" value="P:mRNA processing"/>
    <property type="evidence" value="ECO:0007669"/>
    <property type="project" value="InterPro"/>
</dbReference>
<sequence>MADDIDVEALLEAPFNKEEQSKSSSRRRDRSRSRSKNRTRRHRDHSSDRRRDRDERRSERRRSRDRDRDEFDRRRDRDEGRSRHERSRYDRRSREDHPPKDVREDSDNGEPRKFYRNGEPRPRSPELTPEERDARTVFVWQLSAKIRQRDLEDFFSSVGKIRDVRLIMDGKTKRSKGIAYVEFREVESAQLALGLTGTRLLGVPIQIQQSHAEKNRTGTTTTTATATPYARPSAPSRGPMKLYVGSLHYNITEDMLRGIFEPFGKLEDIKLIKDATTNRSQGYGFVTYTNGEDARKALDQLNGFELAGRPMKVNYVTERSDYAALSALDNEETDRTGIDLGTTGRLALMAKLAEGTGLEIPKAALAQLQVLQGNPTLGTAGKVSSASATAPPVCTQCFMLSNMFDPHSATHSTFEEIRDDVIEECSKFGGILHLFVDQTSAQGNVYVKCPSIAIATQCVNMLHGRYFSGRLVTAAYVPLVNYHQLFPDSSTANTILKPAY</sequence>
<evidence type="ECO:0000256" key="2">
    <source>
        <dbReference type="ARBA" id="ARBA00022737"/>
    </source>
</evidence>
<dbReference type="FunFam" id="3.30.70.330:FF:000080">
    <property type="entry name" value="RNA-binding protein 39 isoform X1"/>
    <property type="match status" value="1"/>
</dbReference>
<dbReference type="NCBIfam" id="TIGR01622">
    <property type="entry name" value="SF-CC1"/>
    <property type="match status" value="1"/>
</dbReference>
<dbReference type="SMART" id="SM00360">
    <property type="entry name" value="RRM"/>
    <property type="match status" value="3"/>
</dbReference>
<name>A0A0X3NQD0_SCHSO</name>
<dbReference type="GO" id="GO:0003723">
    <property type="term" value="F:RNA binding"/>
    <property type="evidence" value="ECO:0007669"/>
    <property type="project" value="UniProtKB-UniRule"/>
</dbReference>
<feature type="domain" description="RRM" evidence="6">
    <location>
        <begin position="240"/>
        <end position="318"/>
    </location>
</feature>
<dbReference type="EMBL" id="GEEE01021612">
    <property type="protein sequence ID" value="JAP41613.1"/>
    <property type="molecule type" value="Transcribed_RNA"/>
</dbReference>
<dbReference type="InterPro" id="IPR006509">
    <property type="entry name" value="RBM39_SF"/>
</dbReference>